<dbReference type="Pfam" id="PF00054">
    <property type="entry name" value="Laminin_G_1"/>
    <property type="match status" value="1"/>
</dbReference>
<comment type="caution">
    <text evidence="2">Lacks conserved residue(s) required for the propagation of feature annotation.</text>
</comment>
<feature type="disulfide bond" evidence="2">
    <location>
        <begin position="63"/>
        <end position="72"/>
    </location>
</feature>
<sequence length="190" mass="20794">MIRGIKVEVGEPPKVVINNEPLQMVAAALGGVNVDNCPHPCVARPCGEQGRCVPHGDYFTCDCVAGADDAQCRQHATPVILDNVSVPLFSGDSFLHYSDPDTMKRIVNYKLNINMRFRTTSGSGLLLWSGRRNMTSSSDFVALGISQGLLHFRFNLGSGEVSIPYNFTVVSDGLWHRLKAVRSAQRPSFN</sequence>
<keyword evidence="6" id="KW-1185">Reference proteome</keyword>
<proteinExistence type="predicted"/>
<dbReference type="Gene3D" id="2.60.120.200">
    <property type="match status" value="1"/>
</dbReference>
<evidence type="ECO:0000259" key="4">
    <source>
        <dbReference type="PROSITE" id="PS50026"/>
    </source>
</evidence>
<dbReference type="CDD" id="cd00110">
    <property type="entry name" value="LamG"/>
    <property type="match status" value="1"/>
</dbReference>
<evidence type="ECO:0000256" key="2">
    <source>
        <dbReference type="PROSITE-ProRule" id="PRU00076"/>
    </source>
</evidence>
<dbReference type="PANTHER" id="PTHR15036">
    <property type="entry name" value="PIKACHURIN-LIKE PROTEIN"/>
    <property type="match status" value="1"/>
</dbReference>
<feature type="domain" description="EGF-like" evidence="4">
    <location>
        <begin position="38"/>
        <end position="73"/>
    </location>
</feature>
<evidence type="ECO:0000313" key="6">
    <source>
        <dbReference type="Proteomes" id="UP001159363"/>
    </source>
</evidence>
<evidence type="ECO:0000259" key="3">
    <source>
        <dbReference type="PROSITE" id="PS50025"/>
    </source>
</evidence>
<dbReference type="PANTHER" id="PTHR15036:SF85">
    <property type="entry name" value="SP2353, ISOFORM A"/>
    <property type="match status" value="1"/>
</dbReference>
<evidence type="ECO:0000256" key="1">
    <source>
        <dbReference type="ARBA" id="ARBA00023157"/>
    </source>
</evidence>
<reference evidence="5 6" key="1">
    <citation type="submission" date="2023-02" db="EMBL/GenBank/DDBJ databases">
        <title>LHISI_Scaffold_Assembly.</title>
        <authorList>
            <person name="Stuart O.P."/>
            <person name="Cleave R."/>
            <person name="Magrath M.J.L."/>
            <person name="Mikheyev A.S."/>
        </authorList>
    </citation>
    <scope>NUCLEOTIDE SEQUENCE [LARGE SCALE GENOMIC DNA]</scope>
    <source>
        <strain evidence="5">Daus_M_001</strain>
        <tissue evidence="5">Leg muscle</tissue>
    </source>
</reference>
<feature type="domain" description="Laminin G" evidence="3">
    <location>
        <begin position="84"/>
        <end position="190"/>
    </location>
</feature>
<dbReference type="InterPro" id="IPR050372">
    <property type="entry name" value="Neurexin-related_CASP"/>
</dbReference>
<dbReference type="Proteomes" id="UP001159363">
    <property type="component" value="Chromosome 4"/>
</dbReference>
<keyword evidence="1 2" id="KW-1015">Disulfide bond</keyword>
<gene>
    <name evidence="5" type="ORF">PR048_016110</name>
</gene>
<organism evidence="5 6">
    <name type="scientific">Dryococelus australis</name>
    <dbReference type="NCBI Taxonomy" id="614101"/>
    <lineage>
        <taxon>Eukaryota</taxon>
        <taxon>Metazoa</taxon>
        <taxon>Ecdysozoa</taxon>
        <taxon>Arthropoda</taxon>
        <taxon>Hexapoda</taxon>
        <taxon>Insecta</taxon>
        <taxon>Pterygota</taxon>
        <taxon>Neoptera</taxon>
        <taxon>Polyneoptera</taxon>
        <taxon>Phasmatodea</taxon>
        <taxon>Verophasmatodea</taxon>
        <taxon>Anareolatae</taxon>
        <taxon>Phasmatidae</taxon>
        <taxon>Eurycanthinae</taxon>
        <taxon>Dryococelus</taxon>
    </lineage>
</organism>
<dbReference type="InterPro" id="IPR001791">
    <property type="entry name" value="Laminin_G"/>
</dbReference>
<evidence type="ECO:0000313" key="5">
    <source>
        <dbReference type="EMBL" id="KAJ8884253.1"/>
    </source>
</evidence>
<keyword evidence="2" id="KW-0245">EGF-like domain</keyword>
<comment type="caution">
    <text evidence="5">The sequence shown here is derived from an EMBL/GenBank/DDBJ whole genome shotgun (WGS) entry which is preliminary data.</text>
</comment>
<feature type="non-terminal residue" evidence="5">
    <location>
        <position position="190"/>
    </location>
</feature>
<dbReference type="PROSITE" id="PS50025">
    <property type="entry name" value="LAM_G_DOMAIN"/>
    <property type="match status" value="1"/>
</dbReference>
<name>A0ABQ9HIU1_9NEOP</name>
<dbReference type="InterPro" id="IPR013320">
    <property type="entry name" value="ConA-like_dom_sf"/>
</dbReference>
<protein>
    <submittedName>
        <fullName evidence="5">Uncharacterized protein</fullName>
    </submittedName>
</protein>
<dbReference type="SUPFAM" id="SSF49899">
    <property type="entry name" value="Concanavalin A-like lectins/glucanases"/>
    <property type="match status" value="1"/>
</dbReference>
<dbReference type="PROSITE" id="PS50026">
    <property type="entry name" value="EGF_3"/>
    <property type="match status" value="1"/>
</dbReference>
<dbReference type="InterPro" id="IPR000742">
    <property type="entry name" value="EGF"/>
</dbReference>
<dbReference type="EMBL" id="JARBHB010000005">
    <property type="protein sequence ID" value="KAJ8884253.1"/>
    <property type="molecule type" value="Genomic_DNA"/>
</dbReference>
<accession>A0ABQ9HIU1</accession>